<name>A0A0F9R646_9ZZZZ</name>
<proteinExistence type="inferred from homology"/>
<dbReference type="AlphaFoldDB" id="A0A0F9R646"/>
<dbReference type="NCBIfam" id="TIGR01136">
    <property type="entry name" value="cysKM"/>
    <property type="match status" value="1"/>
</dbReference>
<dbReference type="InterPro" id="IPR001216">
    <property type="entry name" value="P-phosphate_BS"/>
</dbReference>
<dbReference type="InterPro" id="IPR005856">
    <property type="entry name" value="Cys_synth"/>
</dbReference>
<dbReference type="InterPro" id="IPR001926">
    <property type="entry name" value="TrpB-like_PALP"/>
</dbReference>
<evidence type="ECO:0000256" key="1">
    <source>
        <dbReference type="ARBA" id="ARBA00001933"/>
    </source>
</evidence>
<dbReference type="Gene3D" id="3.40.50.1100">
    <property type="match status" value="2"/>
</dbReference>
<evidence type="ECO:0000313" key="8">
    <source>
        <dbReference type="EMBL" id="KKN44757.1"/>
    </source>
</evidence>
<dbReference type="PROSITE" id="PS00901">
    <property type="entry name" value="CYS_SYNTHASE"/>
    <property type="match status" value="1"/>
</dbReference>
<dbReference type="InterPro" id="IPR050214">
    <property type="entry name" value="Cys_Synth/Cystath_Beta-Synth"/>
</dbReference>
<dbReference type="GO" id="GO:0006535">
    <property type="term" value="P:cysteine biosynthetic process from serine"/>
    <property type="evidence" value="ECO:0007669"/>
    <property type="project" value="InterPro"/>
</dbReference>
<comment type="caution">
    <text evidence="8">The sequence shown here is derived from an EMBL/GenBank/DDBJ whole genome shotgun (WGS) entry which is preliminary data.</text>
</comment>
<protein>
    <recommendedName>
        <fullName evidence="7">Tryptophan synthase beta chain-like PALP domain-containing protein</fullName>
    </recommendedName>
</protein>
<evidence type="ECO:0000256" key="3">
    <source>
        <dbReference type="ARBA" id="ARBA00022605"/>
    </source>
</evidence>
<keyword evidence="6" id="KW-0198">Cysteine biosynthesis</keyword>
<evidence type="ECO:0000256" key="4">
    <source>
        <dbReference type="ARBA" id="ARBA00022679"/>
    </source>
</evidence>
<dbReference type="CDD" id="cd01561">
    <property type="entry name" value="CBS_like"/>
    <property type="match status" value="1"/>
</dbReference>
<gene>
    <name evidence="8" type="ORF">LCGC14_0689990</name>
</gene>
<keyword evidence="5" id="KW-0663">Pyridoxal phosphate</keyword>
<accession>A0A0F9R646</accession>
<reference evidence="8" key="1">
    <citation type="journal article" date="2015" name="Nature">
        <title>Complex archaea that bridge the gap between prokaryotes and eukaryotes.</title>
        <authorList>
            <person name="Spang A."/>
            <person name="Saw J.H."/>
            <person name="Jorgensen S.L."/>
            <person name="Zaremba-Niedzwiedzka K."/>
            <person name="Martijn J."/>
            <person name="Lind A.E."/>
            <person name="van Eijk R."/>
            <person name="Schleper C."/>
            <person name="Guy L."/>
            <person name="Ettema T.J."/>
        </authorList>
    </citation>
    <scope>NUCLEOTIDE SEQUENCE</scope>
</reference>
<evidence type="ECO:0000256" key="6">
    <source>
        <dbReference type="ARBA" id="ARBA00023192"/>
    </source>
</evidence>
<evidence type="ECO:0000256" key="5">
    <source>
        <dbReference type="ARBA" id="ARBA00022898"/>
    </source>
</evidence>
<dbReference type="PANTHER" id="PTHR10314">
    <property type="entry name" value="CYSTATHIONINE BETA-SYNTHASE"/>
    <property type="match status" value="1"/>
</dbReference>
<dbReference type="InterPro" id="IPR036052">
    <property type="entry name" value="TrpB-like_PALP_sf"/>
</dbReference>
<organism evidence="8">
    <name type="scientific">marine sediment metagenome</name>
    <dbReference type="NCBI Taxonomy" id="412755"/>
    <lineage>
        <taxon>unclassified sequences</taxon>
        <taxon>metagenomes</taxon>
        <taxon>ecological metagenomes</taxon>
    </lineage>
</organism>
<keyword evidence="4" id="KW-0808">Transferase</keyword>
<comment type="cofactor">
    <cofactor evidence="1">
        <name>pyridoxal 5'-phosphate</name>
        <dbReference type="ChEBI" id="CHEBI:597326"/>
    </cofactor>
</comment>
<dbReference type="SUPFAM" id="SSF53686">
    <property type="entry name" value="Tryptophan synthase beta subunit-like PLP-dependent enzymes"/>
    <property type="match status" value="1"/>
</dbReference>
<evidence type="ECO:0000259" key="7">
    <source>
        <dbReference type="Pfam" id="PF00291"/>
    </source>
</evidence>
<evidence type="ECO:0000256" key="2">
    <source>
        <dbReference type="ARBA" id="ARBA00007103"/>
    </source>
</evidence>
<dbReference type="GO" id="GO:0004124">
    <property type="term" value="F:cysteine synthase activity"/>
    <property type="evidence" value="ECO:0007669"/>
    <property type="project" value="InterPro"/>
</dbReference>
<dbReference type="EMBL" id="LAZR01001432">
    <property type="protein sequence ID" value="KKN44757.1"/>
    <property type="molecule type" value="Genomic_DNA"/>
</dbReference>
<dbReference type="FunFam" id="3.40.50.1100:FF:000003">
    <property type="entry name" value="Cystathionine beta-synthase"/>
    <property type="match status" value="1"/>
</dbReference>
<dbReference type="NCBIfam" id="NF007989">
    <property type="entry name" value="PRK10717.1"/>
    <property type="match status" value="1"/>
</dbReference>
<sequence>MGEYKNILETIGNTPLVKLNSVAKGIAANIHAKLEFLNPGGSVKDRIALYIIRDAEKRGLLKPGGTIVENTSGNTGFGVAMVAAVIGYKTIFTIPDKMSEEKISTLKAFGAEVIVTKTDVPPDSPESYYEIAKKIAREKKAFYIDQYNNPKNIEAHYKTTGPEIWRDTKGNVDYLVGGIGTGGTLSGAARFLKEKNKRIKIIAVDPEGSVFYDYFKTGKLIKPHVYKVEGIGEDMLVKALDFDVIDDIIQVNDRESFIMARRLAREEGMFVGGSSGAAVVGAYKVAKNLDRDKTIVVILPDTGSKYLSKIFNDDWMRKYNFL</sequence>
<dbReference type="Pfam" id="PF00291">
    <property type="entry name" value="PALP"/>
    <property type="match status" value="1"/>
</dbReference>
<feature type="domain" description="Tryptophan synthase beta chain-like PALP" evidence="7">
    <location>
        <begin position="8"/>
        <end position="301"/>
    </location>
</feature>
<comment type="similarity">
    <text evidence="2">Belongs to the cysteine synthase/cystathionine beta-synthase family.</text>
</comment>
<dbReference type="FunFam" id="3.40.50.1100:FF:000118">
    <property type="entry name" value="Related to CYS4-cystathionine beta-synthase"/>
    <property type="match status" value="1"/>
</dbReference>
<keyword evidence="3" id="KW-0028">Amino-acid biosynthesis</keyword>